<dbReference type="Pfam" id="PF04295">
    <property type="entry name" value="GD_AH_second"/>
    <property type="match status" value="1"/>
</dbReference>
<reference evidence="3" key="2">
    <citation type="journal article" date="2021" name="PeerJ">
        <title>Extensive microbial diversity within the chicken gut microbiome revealed by metagenomics and culture.</title>
        <authorList>
            <person name="Gilroy R."/>
            <person name="Ravi A."/>
            <person name="Getino M."/>
            <person name="Pursley I."/>
            <person name="Horton D.L."/>
            <person name="Alikhan N.F."/>
            <person name="Baker D."/>
            <person name="Gharbi K."/>
            <person name="Hall N."/>
            <person name="Watson M."/>
            <person name="Adriaenssens E.M."/>
            <person name="Foster-Nyarko E."/>
            <person name="Jarju S."/>
            <person name="Secka A."/>
            <person name="Antonio M."/>
            <person name="Oren A."/>
            <person name="Chaudhuri R.R."/>
            <person name="La Ragione R."/>
            <person name="Hildebrand F."/>
            <person name="Pallen M.J."/>
        </authorList>
    </citation>
    <scope>NUCLEOTIDE SEQUENCE</scope>
    <source>
        <strain evidence="3">6086</strain>
    </source>
</reference>
<sequence length="267" mass="29888">MNDIFRIHAEDSVAVALHDLAPGDTAEGSGFSAAVREKVPNGHKLALRRIEKGESVLKYGWPIGRAKETIEPGCWVHSHNMESQLEGLEHCRYEPQWNDLEQKPPVCFDGYRRTDGKTGVRNELWILPMVGCVNGLAKQLERLASSRLPAGIDGVFAFQHSCGCSQLGDDLRHTQKLLKGLLLHPNAGGVLALCLGCENNRPEDMQALLGEYDRDRIQFLVCQECEDEIEEGLRILDRLGQYAASYSQRTARRIRFVAGIRKQQRAV</sequence>
<organism evidence="3 4">
    <name type="scientific">Candidatus Caccousia stercoris</name>
    <dbReference type="NCBI Taxonomy" id="2840723"/>
    <lineage>
        <taxon>Bacteria</taxon>
        <taxon>Bacillati</taxon>
        <taxon>Bacillota</taxon>
        <taxon>Clostridia</taxon>
        <taxon>Eubacteriales</taxon>
        <taxon>Oscillospiraceae</taxon>
        <taxon>Oscillospiraceae incertae sedis</taxon>
        <taxon>Candidatus Caccousia</taxon>
    </lineage>
</organism>
<accession>A0A9D1FSV3</accession>
<dbReference type="Gene3D" id="2.30.130.110">
    <property type="match status" value="1"/>
</dbReference>
<dbReference type="GO" id="GO:0016829">
    <property type="term" value="F:lyase activity"/>
    <property type="evidence" value="ECO:0007669"/>
    <property type="project" value="UniProtKB-KW"/>
</dbReference>
<evidence type="ECO:0000256" key="1">
    <source>
        <dbReference type="ARBA" id="ARBA00023239"/>
    </source>
</evidence>
<proteinExistence type="predicted"/>
<name>A0A9D1FSV3_9FIRM</name>
<dbReference type="SMART" id="SM00858">
    <property type="entry name" value="SAF"/>
    <property type="match status" value="1"/>
</dbReference>
<dbReference type="PANTHER" id="PTHR30536:SF5">
    <property type="entry name" value="ALTRONATE DEHYDRATASE"/>
    <property type="match status" value="1"/>
</dbReference>
<feature type="domain" description="SAF" evidence="2">
    <location>
        <begin position="11"/>
        <end position="82"/>
    </location>
</feature>
<dbReference type="InterPro" id="IPR013974">
    <property type="entry name" value="SAF"/>
</dbReference>
<comment type="caution">
    <text evidence="3">The sequence shown here is derived from an EMBL/GenBank/DDBJ whole genome shotgun (WGS) entry which is preliminary data.</text>
</comment>
<keyword evidence="1" id="KW-0456">Lyase</keyword>
<gene>
    <name evidence="3" type="ORF">IAD03_07745</name>
</gene>
<evidence type="ECO:0000259" key="2">
    <source>
        <dbReference type="SMART" id="SM00858"/>
    </source>
</evidence>
<dbReference type="EMBL" id="DVJM01000162">
    <property type="protein sequence ID" value="HIS79249.1"/>
    <property type="molecule type" value="Genomic_DNA"/>
</dbReference>
<keyword evidence="3" id="KW-0378">Hydrolase</keyword>
<dbReference type="PANTHER" id="PTHR30536">
    <property type="entry name" value="ALTRONATE/GALACTARATE DEHYDRATASE"/>
    <property type="match status" value="1"/>
</dbReference>
<protein>
    <submittedName>
        <fullName evidence="3">UxaA family hydrolase</fullName>
    </submittedName>
</protein>
<dbReference type="CDD" id="cd11613">
    <property type="entry name" value="SAF_AH_GD"/>
    <property type="match status" value="1"/>
</dbReference>
<dbReference type="Proteomes" id="UP000824141">
    <property type="component" value="Unassembled WGS sequence"/>
</dbReference>
<dbReference type="InterPro" id="IPR044144">
    <property type="entry name" value="SAF_UxaA/GarD"/>
</dbReference>
<evidence type="ECO:0000313" key="3">
    <source>
        <dbReference type="EMBL" id="HIS79249.1"/>
    </source>
</evidence>
<dbReference type="GO" id="GO:0016787">
    <property type="term" value="F:hydrolase activity"/>
    <property type="evidence" value="ECO:0007669"/>
    <property type="project" value="UniProtKB-KW"/>
</dbReference>
<evidence type="ECO:0000313" key="4">
    <source>
        <dbReference type="Proteomes" id="UP000824141"/>
    </source>
</evidence>
<dbReference type="AlphaFoldDB" id="A0A9D1FSV3"/>
<dbReference type="Pfam" id="PF08666">
    <property type="entry name" value="SAF"/>
    <property type="match status" value="1"/>
</dbReference>
<reference evidence="3" key="1">
    <citation type="submission" date="2020-10" db="EMBL/GenBank/DDBJ databases">
        <authorList>
            <person name="Gilroy R."/>
        </authorList>
    </citation>
    <scope>NUCLEOTIDE SEQUENCE</scope>
    <source>
        <strain evidence="3">6086</strain>
    </source>
</reference>
<dbReference type="InterPro" id="IPR007392">
    <property type="entry name" value="GD_AH_second"/>
</dbReference>
<dbReference type="GO" id="GO:0019698">
    <property type="term" value="P:D-galacturonate catabolic process"/>
    <property type="evidence" value="ECO:0007669"/>
    <property type="project" value="TreeGrafter"/>
</dbReference>
<dbReference type="InterPro" id="IPR052172">
    <property type="entry name" value="UxaA_altronate/galactarate_dh"/>
</dbReference>